<evidence type="ECO:0000259" key="8">
    <source>
        <dbReference type="Pfam" id="PF13354"/>
    </source>
</evidence>
<dbReference type="InterPro" id="IPR023650">
    <property type="entry name" value="Beta-lactam_class-A_AS"/>
</dbReference>
<reference evidence="9 10" key="1">
    <citation type="submission" date="2021-03" db="EMBL/GenBank/DDBJ databases">
        <title>Genomic Encyclopedia of Type Strains, Phase IV (KMG-IV): sequencing the most valuable type-strain genomes for metagenomic binning, comparative biology and taxonomic classification.</title>
        <authorList>
            <person name="Goeker M."/>
        </authorList>
    </citation>
    <scope>NUCLEOTIDE SEQUENCE [LARGE SCALE GENOMIC DNA]</scope>
    <source>
        <strain evidence="9 10">DSM 21600</strain>
    </source>
</reference>
<dbReference type="PANTHER" id="PTHR35333:SF3">
    <property type="entry name" value="BETA-LACTAMASE-TYPE TRANSPEPTIDASE FOLD CONTAINING PROTEIN"/>
    <property type="match status" value="1"/>
</dbReference>
<dbReference type="GO" id="GO:0008800">
    <property type="term" value="F:beta-lactamase activity"/>
    <property type="evidence" value="ECO:0007669"/>
    <property type="project" value="UniProtKB-EC"/>
</dbReference>
<comment type="similarity">
    <text evidence="2 6">Belongs to the class-A beta-lactamase family.</text>
</comment>
<evidence type="ECO:0000256" key="1">
    <source>
        <dbReference type="ARBA" id="ARBA00001526"/>
    </source>
</evidence>
<name>A0ABS4E1H4_9HYPH</name>
<organism evidence="9 10">
    <name type="scientific">Rhizobium halophytocola</name>
    <dbReference type="NCBI Taxonomy" id="735519"/>
    <lineage>
        <taxon>Bacteria</taxon>
        <taxon>Pseudomonadati</taxon>
        <taxon>Pseudomonadota</taxon>
        <taxon>Alphaproteobacteria</taxon>
        <taxon>Hyphomicrobiales</taxon>
        <taxon>Rhizobiaceae</taxon>
        <taxon>Rhizobium/Agrobacterium group</taxon>
        <taxon>Rhizobium</taxon>
    </lineage>
</organism>
<feature type="chain" id="PRO_5046110664" description="Beta-lactamase" evidence="7">
    <location>
        <begin position="30"/>
        <end position="297"/>
    </location>
</feature>
<dbReference type="SUPFAM" id="SSF56601">
    <property type="entry name" value="beta-lactamase/transpeptidase-like"/>
    <property type="match status" value="1"/>
</dbReference>
<evidence type="ECO:0000256" key="5">
    <source>
        <dbReference type="ARBA" id="ARBA00023251"/>
    </source>
</evidence>
<dbReference type="NCBIfam" id="NF033103">
    <property type="entry name" value="bla_class_A"/>
    <property type="match status" value="1"/>
</dbReference>
<evidence type="ECO:0000256" key="3">
    <source>
        <dbReference type="ARBA" id="ARBA00012865"/>
    </source>
</evidence>
<protein>
    <recommendedName>
        <fullName evidence="3 6">Beta-lactamase</fullName>
        <ecNumber evidence="3 6">3.5.2.6</ecNumber>
    </recommendedName>
</protein>
<evidence type="ECO:0000256" key="2">
    <source>
        <dbReference type="ARBA" id="ARBA00009009"/>
    </source>
</evidence>
<sequence>MLPSLTRRQTLSIAAALSGSVLAPSLLRAADTVDPQFAAALMALEGQLKARLGVYVLASATGQGFGYRADERFPLCSTSKALSVGLVLAGADSGKLSLEQAVEIRPSDLVPYSPVTEKHVGGAMSLVDLCEAAITVSDNTAANLLLSAIGGPQQVTDFLRSTGDRMTRLDRNEPALNQATPGDPRDTTTPQAIAHTLGSLALGNALSDPSRELLAGWLLQCTTGKEKLRAGFPDTVRIGDKTGAGGHGTSNDIAVVWPFDGQPFVVSVYLTECAADEATKNAAIARVASLTAKVLNL</sequence>
<dbReference type="RefSeq" id="WP_209946621.1">
    <property type="nucleotide sequence ID" value="NZ_JAGGJU010000008.1"/>
</dbReference>
<dbReference type="EMBL" id="JAGGJU010000008">
    <property type="protein sequence ID" value="MBP1851781.1"/>
    <property type="molecule type" value="Genomic_DNA"/>
</dbReference>
<dbReference type="Proteomes" id="UP000759443">
    <property type="component" value="Unassembled WGS sequence"/>
</dbReference>
<dbReference type="InterPro" id="IPR000871">
    <property type="entry name" value="Beta-lactam_class-A"/>
</dbReference>
<comment type="catalytic activity">
    <reaction evidence="1 6">
        <text>a beta-lactam + H2O = a substituted beta-amino acid</text>
        <dbReference type="Rhea" id="RHEA:20401"/>
        <dbReference type="ChEBI" id="CHEBI:15377"/>
        <dbReference type="ChEBI" id="CHEBI:35627"/>
        <dbReference type="ChEBI" id="CHEBI:140347"/>
        <dbReference type="EC" id="3.5.2.6"/>
    </reaction>
</comment>
<dbReference type="PRINTS" id="PR00118">
    <property type="entry name" value="BLACTAMASEA"/>
</dbReference>
<feature type="signal peptide" evidence="7">
    <location>
        <begin position="1"/>
        <end position="29"/>
    </location>
</feature>
<gene>
    <name evidence="9" type="ORF">J2Z17_003229</name>
</gene>
<keyword evidence="4 6" id="KW-0378">Hydrolase</keyword>
<keyword evidence="5 6" id="KW-0046">Antibiotic resistance</keyword>
<dbReference type="InterPro" id="IPR012338">
    <property type="entry name" value="Beta-lactam/transpept-like"/>
</dbReference>
<feature type="domain" description="Beta-lactamase class A catalytic" evidence="8">
    <location>
        <begin position="53"/>
        <end position="269"/>
    </location>
</feature>
<dbReference type="Pfam" id="PF13354">
    <property type="entry name" value="Beta-lactamase2"/>
    <property type="match status" value="1"/>
</dbReference>
<proteinExistence type="inferred from homology"/>
<evidence type="ECO:0000313" key="10">
    <source>
        <dbReference type="Proteomes" id="UP000759443"/>
    </source>
</evidence>
<dbReference type="Gene3D" id="3.40.710.10">
    <property type="entry name" value="DD-peptidase/beta-lactamase superfamily"/>
    <property type="match status" value="1"/>
</dbReference>
<evidence type="ECO:0000256" key="7">
    <source>
        <dbReference type="SAM" id="SignalP"/>
    </source>
</evidence>
<comment type="caution">
    <text evidence="9">The sequence shown here is derived from an EMBL/GenBank/DDBJ whole genome shotgun (WGS) entry which is preliminary data.</text>
</comment>
<keyword evidence="10" id="KW-1185">Reference proteome</keyword>
<dbReference type="EC" id="3.5.2.6" evidence="3 6"/>
<dbReference type="PROSITE" id="PS00146">
    <property type="entry name" value="BETA_LACTAMASE_A"/>
    <property type="match status" value="1"/>
</dbReference>
<keyword evidence="7" id="KW-0732">Signal</keyword>
<dbReference type="InterPro" id="IPR045155">
    <property type="entry name" value="Beta-lactam_cat"/>
</dbReference>
<accession>A0ABS4E1H4</accession>
<evidence type="ECO:0000256" key="6">
    <source>
        <dbReference type="RuleBase" id="RU361140"/>
    </source>
</evidence>
<evidence type="ECO:0000256" key="4">
    <source>
        <dbReference type="ARBA" id="ARBA00022801"/>
    </source>
</evidence>
<evidence type="ECO:0000313" key="9">
    <source>
        <dbReference type="EMBL" id="MBP1851781.1"/>
    </source>
</evidence>
<dbReference type="PANTHER" id="PTHR35333">
    <property type="entry name" value="BETA-LACTAMASE"/>
    <property type="match status" value="1"/>
</dbReference>